<dbReference type="GO" id="GO:0016036">
    <property type="term" value="P:cellular response to phosphate starvation"/>
    <property type="evidence" value="ECO:0007669"/>
    <property type="project" value="TreeGrafter"/>
</dbReference>
<dbReference type="EMBL" id="CP099959">
    <property type="protein sequence ID" value="XCC57293.1"/>
    <property type="molecule type" value="Genomic_DNA"/>
</dbReference>
<comment type="catalytic activity">
    <reaction evidence="1">
        <text>ATP + protein L-histidine = ADP + protein N-phospho-L-histidine.</text>
        <dbReference type="EC" id="2.7.13.3"/>
    </reaction>
</comment>
<keyword evidence="3" id="KW-0597">Phosphoprotein</keyword>
<sequence length="377" mass="41284">MPKPLASEPKDPAPQLMPNQLAEAFALFYEESKKLESQQADLQEKINQLTQELYDSNHRLGILLNAIPAGVVLLEHNLVSLHNPSALKFLPKIVIGEALTLPSDWQASIAPGEYLIESPAGRRTVQLVRIDEGSRSIVQIQDISANIHLHQQSQQENRLAAMGKMAASIAHQFRTPLATALLYSSHLCDGKIAVEESKEFAERLRKQLLGLEKLSQDMLRFITNRPRKSELVPIASIVQTAEQAIRPLCEKKGVQLLSKIDLSKDQLVNVEQQAIVNALLAILENALEVSESGKQISIEGSSNAQRVTIVIEDQGPGIPQAMIDSLFEPFSTGHSNGTGLGLAIAKNALEAHRGSIHAENYSKGARFTITLPCMNSL</sequence>
<dbReference type="EC" id="2.7.13.3" evidence="2"/>
<proteinExistence type="predicted"/>
<evidence type="ECO:0000256" key="5">
    <source>
        <dbReference type="ARBA" id="ARBA00022777"/>
    </source>
</evidence>
<dbReference type="Pfam" id="PF02518">
    <property type="entry name" value="HATPase_c"/>
    <property type="match status" value="1"/>
</dbReference>
<dbReference type="InterPro" id="IPR003594">
    <property type="entry name" value="HATPase_dom"/>
</dbReference>
<dbReference type="PANTHER" id="PTHR45453">
    <property type="entry name" value="PHOSPHATE REGULON SENSOR PROTEIN PHOR"/>
    <property type="match status" value="1"/>
</dbReference>
<dbReference type="InterPro" id="IPR050351">
    <property type="entry name" value="BphY/WalK/GraS-like"/>
</dbReference>
<dbReference type="CDD" id="cd00075">
    <property type="entry name" value="HATPase"/>
    <property type="match status" value="1"/>
</dbReference>
<evidence type="ECO:0000313" key="8">
    <source>
        <dbReference type="EMBL" id="XCC57293.1"/>
    </source>
</evidence>
<accession>A0AAU8A1K1</accession>
<dbReference type="PRINTS" id="PR00344">
    <property type="entry name" value="BCTRLSENSOR"/>
</dbReference>
<dbReference type="InterPro" id="IPR004358">
    <property type="entry name" value="Sig_transdc_His_kin-like_C"/>
</dbReference>
<feature type="domain" description="Histidine kinase" evidence="7">
    <location>
        <begin position="168"/>
        <end position="375"/>
    </location>
</feature>
<evidence type="ECO:0000256" key="4">
    <source>
        <dbReference type="ARBA" id="ARBA00022679"/>
    </source>
</evidence>
<dbReference type="Gene3D" id="1.10.287.130">
    <property type="match status" value="1"/>
</dbReference>
<dbReference type="InterPro" id="IPR036890">
    <property type="entry name" value="HATPase_C_sf"/>
</dbReference>
<keyword evidence="5 8" id="KW-0418">Kinase</keyword>
<evidence type="ECO:0000259" key="7">
    <source>
        <dbReference type="PROSITE" id="PS50109"/>
    </source>
</evidence>
<dbReference type="SUPFAM" id="SSF47384">
    <property type="entry name" value="Homodimeric domain of signal transducing histidine kinase"/>
    <property type="match status" value="1"/>
</dbReference>
<dbReference type="SMART" id="SM00387">
    <property type="entry name" value="HATPase_c"/>
    <property type="match status" value="1"/>
</dbReference>
<dbReference type="RefSeq" id="WP_353438323.1">
    <property type="nucleotide sequence ID" value="NZ_CP099959.1"/>
</dbReference>
<keyword evidence="4" id="KW-0808">Transferase</keyword>
<evidence type="ECO:0000256" key="2">
    <source>
        <dbReference type="ARBA" id="ARBA00012438"/>
    </source>
</evidence>
<dbReference type="InterPro" id="IPR005467">
    <property type="entry name" value="His_kinase_dom"/>
</dbReference>
<dbReference type="GO" id="GO:0004721">
    <property type="term" value="F:phosphoprotein phosphatase activity"/>
    <property type="evidence" value="ECO:0007669"/>
    <property type="project" value="TreeGrafter"/>
</dbReference>
<dbReference type="GO" id="GO:0005886">
    <property type="term" value="C:plasma membrane"/>
    <property type="evidence" value="ECO:0007669"/>
    <property type="project" value="TreeGrafter"/>
</dbReference>
<dbReference type="SMART" id="SM00388">
    <property type="entry name" value="HisKA"/>
    <property type="match status" value="1"/>
</dbReference>
<organism evidence="8">
    <name type="scientific">Polynucleobacter sp. UK-FUSCHL-C3</name>
    <dbReference type="NCBI Taxonomy" id="2955208"/>
    <lineage>
        <taxon>Bacteria</taxon>
        <taxon>Pseudomonadati</taxon>
        <taxon>Pseudomonadota</taxon>
        <taxon>Betaproteobacteria</taxon>
        <taxon>Burkholderiales</taxon>
        <taxon>Burkholderiaceae</taxon>
        <taxon>Polynucleobacter</taxon>
    </lineage>
</organism>
<dbReference type="GO" id="GO:0000155">
    <property type="term" value="F:phosphorelay sensor kinase activity"/>
    <property type="evidence" value="ECO:0007669"/>
    <property type="project" value="InterPro"/>
</dbReference>
<evidence type="ECO:0000256" key="1">
    <source>
        <dbReference type="ARBA" id="ARBA00000085"/>
    </source>
</evidence>
<dbReference type="Gene3D" id="3.30.565.10">
    <property type="entry name" value="Histidine kinase-like ATPase, C-terminal domain"/>
    <property type="match status" value="1"/>
</dbReference>
<dbReference type="PROSITE" id="PS50109">
    <property type="entry name" value="HIS_KIN"/>
    <property type="match status" value="1"/>
</dbReference>
<dbReference type="PANTHER" id="PTHR45453:SF1">
    <property type="entry name" value="PHOSPHATE REGULON SENSOR PROTEIN PHOR"/>
    <property type="match status" value="1"/>
</dbReference>
<gene>
    <name evidence="8" type="ORF">NKE59_07290</name>
</gene>
<name>A0AAU8A1K1_9BURK</name>
<evidence type="ECO:0000256" key="6">
    <source>
        <dbReference type="ARBA" id="ARBA00023012"/>
    </source>
</evidence>
<dbReference type="AlphaFoldDB" id="A0AAU8A1K1"/>
<dbReference type="SUPFAM" id="SSF55874">
    <property type="entry name" value="ATPase domain of HSP90 chaperone/DNA topoisomerase II/histidine kinase"/>
    <property type="match status" value="1"/>
</dbReference>
<dbReference type="CDD" id="cd00082">
    <property type="entry name" value="HisKA"/>
    <property type="match status" value="1"/>
</dbReference>
<keyword evidence="6" id="KW-0902">Two-component regulatory system</keyword>
<dbReference type="InterPro" id="IPR036097">
    <property type="entry name" value="HisK_dim/P_sf"/>
</dbReference>
<dbReference type="Pfam" id="PF00512">
    <property type="entry name" value="HisKA"/>
    <property type="match status" value="1"/>
</dbReference>
<dbReference type="InterPro" id="IPR003661">
    <property type="entry name" value="HisK_dim/P_dom"/>
</dbReference>
<protein>
    <recommendedName>
        <fullName evidence="2">histidine kinase</fullName>
        <ecNumber evidence="2">2.7.13.3</ecNumber>
    </recommendedName>
</protein>
<reference evidence="8" key="1">
    <citation type="submission" date="2022-06" db="EMBL/GenBank/DDBJ databases">
        <title>New Polynucleobacter species.</title>
        <authorList>
            <person name="Hahn M.W."/>
        </authorList>
    </citation>
    <scope>NUCLEOTIDE SEQUENCE</scope>
    <source>
        <strain evidence="8">UK-FUSCHL-C3</strain>
    </source>
</reference>
<evidence type="ECO:0000256" key="3">
    <source>
        <dbReference type="ARBA" id="ARBA00022553"/>
    </source>
</evidence>